<name>A0A6M2DAQ3_RHIMP</name>
<proteinExistence type="predicted"/>
<dbReference type="AlphaFoldDB" id="A0A6M2DAQ3"/>
<feature type="chain" id="PRO_5026773989" evidence="1">
    <location>
        <begin position="22"/>
        <end position="83"/>
    </location>
</feature>
<keyword evidence="1" id="KW-0732">Signal</keyword>
<accession>A0A6M2DAQ3</accession>
<protein>
    <submittedName>
        <fullName evidence="2">Putative secreted protein ovary overexpressed</fullName>
    </submittedName>
</protein>
<feature type="signal peptide" evidence="1">
    <location>
        <begin position="1"/>
        <end position="21"/>
    </location>
</feature>
<organism evidence="2">
    <name type="scientific">Rhipicephalus microplus</name>
    <name type="common">Cattle tick</name>
    <name type="synonym">Boophilus microplus</name>
    <dbReference type="NCBI Taxonomy" id="6941"/>
    <lineage>
        <taxon>Eukaryota</taxon>
        <taxon>Metazoa</taxon>
        <taxon>Ecdysozoa</taxon>
        <taxon>Arthropoda</taxon>
        <taxon>Chelicerata</taxon>
        <taxon>Arachnida</taxon>
        <taxon>Acari</taxon>
        <taxon>Parasitiformes</taxon>
        <taxon>Ixodida</taxon>
        <taxon>Ixodoidea</taxon>
        <taxon>Ixodidae</taxon>
        <taxon>Rhipicephalinae</taxon>
        <taxon>Rhipicephalus</taxon>
        <taxon>Boophilus</taxon>
    </lineage>
</organism>
<dbReference type="EMBL" id="GHWJ01010452">
    <property type="protein sequence ID" value="NOV43189.1"/>
    <property type="molecule type" value="Transcribed_RNA"/>
</dbReference>
<sequence length="83" mass="10044">MLWTWWRTLLNISFIFCRIRAFCARATIGILELPCQRPQITRTIFSCLRISLHHFNLVVLSNGCFRQEDFYCHFFILYDHISE</sequence>
<evidence type="ECO:0000313" key="2">
    <source>
        <dbReference type="EMBL" id="NOV43189.1"/>
    </source>
</evidence>
<evidence type="ECO:0000256" key="1">
    <source>
        <dbReference type="SAM" id="SignalP"/>
    </source>
</evidence>
<reference evidence="2" key="1">
    <citation type="submission" date="2019-09" db="EMBL/GenBank/DDBJ databases">
        <title>Organ-specific transcriptomic study of the physiology of the cattle tick, Rhipicephalus microplus.</title>
        <authorList>
            <person name="Tirloni L."/>
            <person name="Braz G."/>
            <person name="Gandara A.C.P."/>
            <person name="Sabadin G.A."/>
            <person name="da Silva R.M."/>
            <person name="Guizzo M.G."/>
            <person name="Machado J.A."/>
            <person name="Costa E.P."/>
            <person name="Gomes H.F."/>
            <person name="Moraes J."/>
            <person name="Mota M.B.S."/>
            <person name="Mesquita R.D."/>
            <person name="Alvarenga P.H."/>
            <person name="Alves F."/>
            <person name="Seixas A."/>
            <person name="da Fonseca R.N."/>
            <person name="Fogaca A."/>
            <person name="Logullo C."/>
            <person name="Tanaka A."/>
            <person name="Daffre S."/>
            <person name="Termignoni C."/>
            <person name="Vaz I.S.Jr."/>
            <person name="Oliveira P.L."/>
            <person name="Ribeiro J.M."/>
        </authorList>
    </citation>
    <scope>NUCLEOTIDE SEQUENCE</scope>
    <source>
        <strain evidence="2">Porto Alegre</strain>
    </source>
</reference>